<dbReference type="InterPro" id="IPR011708">
    <property type="entry name" value="DNA_pol3_alpha_NTPase_dom"/>
</dbReference>
<dbReference type="AlphaFoldDB" id="A0A0C5VUB8"/>
<dbReference type="Gene3D" id="2.40.50.140">
    <property type="entry name" value="Nucleic acid-binding proteins"/>
    <property type="match status" value="1"/>
</dbReference>
<dbReference type="GO" id="GO:0006260">
    <property type="term" value="P:DNA replication"/>
    <property type="evidence" value="ECO:0007669"/>
    <property type="project" value="UniProtKB-KW"/>
</dbReference>
<dbReference type="InterPro" id="IPR004013">
    <property type="entry name" value="PHP_dom"/>
</dbReference>
<evidence type="ECO:0000256" key="13">
    <source>
        <dbReference type="HAMAP-Rule" id="MF_01902"/>
    </source>
</evidence>
<dbReference type="InterPro" id="IPR003141">
    <property type="entry name" value="Pol/His_phosphatase_N"/>
</dbReference>
<dbReference type="Gene3D" id="3.20.20.140">
    <property type="entry name" value="Metal-dependent hydrolases"/>
    <property type="match status" value="1"/>
</dbReference>
<dbReference type="HOGENOM" id="CLU_001600_4_0_6"/>
<dbReference type="Proteomes" id="UP000032266">
    <property type="component" value="Chromosome"/>
</dbReference>
<evidence type="ECO:0000313" key="16">
    <source>
        <dbReference type="Proteomes" id="UP000032266"/>
    </source>
</evidence>
<dbReference type="OrthoDB" id="9803237at2"/>
<comment type="catalytic activity">
    <reaction evidence="12 13">
        <text>DNA(n) + a 2'-deoxyribonucleoside 5'-triphosphate = DNA(n+1) + diphosphate</text>
        <dbReference type="Rhea" id="RHEA:22508"/>
        <dbReference type="Rhea" id="RHEA-COMP:17339"/>
        <dbReference type="Rhea" id="RHEA-COMP:17340"/>
        <dbReference type="ChEBI" id="CHEBI:33019"/>
        <dbReference type="ChEBI" id="CHEBI:61560"/>
        <dbReference type="ChEBI" id="CHEBI:173112"/>
        <dbReference type="EC" id="2.7.7.7"/>
    </reaction>
</comment>
<evidence type="ECO:0000256" key="6">
    <source>
        <dbReference type="ARBA" id="ARBA00022679"/>
    </source>
</evidence>
<dbReference type="GO" id="GO:0003676">
    <property type="term" value="F:nucleic acid binding"/>
    <property type="evidence" value="ECO:0007669"/>
    <property type="project" value="InterPro"/>
</dbReference>
<protein>
    <recommendedName>
        <fullName evidence="4 13">Error-prone DNA polymerase</fullName>
        <ecNumber evidence="3 13">2.7.7.7</ecNumber>
    </recommendedName>
</protein>
<dbReference type="Pfam" id="PF07733">
    <property type="entry name" value="DNA_pol3_alpha"/>
    <property type="match status" value="1"/>
</dbReference>
<evidence type="ECO:0000256" key="8">
    <source>
        <dbReference type="ARBA" id="ARBA00022705"/>
    </source>
</evidence>
<dbReference type="InterPro" id="IPR012340">
    <property type="entry name" value="NA-bd_OB-fold"/>
</dbReference>
<evidence type="ECO:0000256" key="7">
    <source>
        <dbReference type="ARBA" id="ARBA00022695"/>
    </source>
</evidence>
<dbReference type="GO" id="GO:0005737">
    <property type="term" value="C:cytoplasm"/>
    <property type="evidence" value="ECO:0007669"/>
    <property type="project" value="UniProtKB-SubCell"/>
</dbReference>
<dbReference type="Pfam" id="PF02811">
    <property type="entry name" value="PHP"/>
    <property type="match status" value="1"/>
</dbReference>
<evidence type="ECO:0000256" key="12">
    <source>
        <dbReference type="ARBA" id="ARBA00049244"/>
    </source>
</evidence>
<dbReference type="GO" id="GO:0003887">
    <property type="term" value="F:DNA-directed DNA polymerase activity"/>
    <property type="evidence" value="ECO:0007669"/>
    <property type="project" value="UniProtKB-UniRule"/>
</dbReference>
<dbReference type="KEGG" id="gsn:YC6258_01960"/>
<dbReference type="EMBL" id="CP007142">
    <property type="protein sequence ID" value="AJQ94004.1"/>
    <property type="molecule type" value="Genomic_DNA"/>
</dbReference>
<evidence type="ECO:0000259" key="14">
    <source>
        <dbReference type="SMART" id="SM00481"/>
    </source>
</evidence>
<keyword evidence="11 13" id="KW-0234">DNA repair</keyword>
<dbReference type="InterPro" id="IPR004805">
    <property type="entry name" value="DnaE2/DnaE/PolC"/>
</dbReference>
<feature type="domain" description="Polymerase/histidinol phosphatase N-terminal" evidence="14">
    <location>
        <begin position="4"/>
        <end position="74"/>
    </location>
</feature>
<comment type="subcellular location">
    <subcellularLocation>
        <location evidence="1 13">Cytoplasm</location>
    </subcellularLocation>
</comment>
<dbReference type="InterPro" id="IPR029460">
    <property type="entry name" value="DNAPol_HHH"/>
</dbReference>
<evidence type="ECO:0000256" key="5">
    <source>
        <dbReference type="ARBA" id="ARBA00022490"/>
    </source>
</evidence>
<gene>
    <name evidence="13" type="primary">dnaE2</name>
    <name evidence="15" type="ORF">YC6258_01960</name>
</gene>
<keyword evidence="7 13" id="KW-0548">Nucleotidyltransferase</keyword>
<keyword evidence="8 13" id="KW-0235">DNA replication</keyword>
<dbReference type="SUPFAM" id="SSF89550">
    <property type="entry name" value="PHP domain-like"/>
    <property type="match status" value="1"/>
</dbReference>
<evidence type="ECO:0000313" key="15">
    <source>
        <dbReference type="EMBL" id="AJQ94004.1"/>
    </source>
</evidence>
<dbReference type="GO" id="GO:0008408">
    <property type="term" value="F:3'-5' exonuclease activity"/>
    <property type="evidence" value="ECO:0007669"/>
    <property type="project" value="InterPro"/>
</dbReference>
<dbReference type="InterPro" id="IPR016195">
    <property type="entry name" value="Pol/histidinol_Pase-like"/>
</dbReference>
<dbReference type="PANTHER" id="PTHR32294:SF4">
    <property type="entry name" value="ERROR-PRONE DNA POLYMERASE"/>
    <property type="match status" value="1"/>
</dbReference>
<evidence type="ECO:0000256" key="1">
    <source>
        <dbReference type="ARBA" id="ARBA00004496"/>
    </source>
</evidence>
<keyword evidence="16" id="KW-1185">Reference proteome</keyword>
<dbReference type="Pfam" id="PF01336">
    <property type="entry name" value="tRNA_anti-codon"/>
    <property type="match status" value="1"/>
</dbReference>
<keyword evidence="6 13" id="KW-0808">Transferase</keyword>
<evidence type="ECO:0000256" key="10">
    <source>
        <dbReference type="ARBA" id="ARBA00022932"/>
    </source>
</evidence>
<dbReference type="RefSeq" id="WP_044616627.1">
    <property type="nucleotide sequence ID" value="NZ_CP007142.1"/>
</dbReference>
<dbReference type="NCBIfam" id="NF004225">
    <property type="entry name" value="PRK05672.1"/>
    <property type="match status" value="1"/>
</dbReference>
<comment type="function">
    <text evidence="13">DNA polymerase involved in damage-induced mutagenesis and translesion synthesis (TLS). It is not the major replicative DNA polymerase.</text>
</comment>
<dbReference type="Pfam" id="PF17657">
    <property type="entry name" value="DNA_pol3_finger"/>
    <property type="match status" value="1"/>
</dbReference>
<comment type="similarity">
    <text evidence="2 13">Belongs to the DNA polymerase type-C family. DnaE2 subfamily.</text>
</comment>
<dbReference type="CDD" id="cd04485">
    <property type="entry name" value="DnaE_OBF"/>
    <property type="match status" value="1"/>
</dbReference>
<dbReference type="SMART" id="SM00481">
    <property type="entry name" value="POLIIIAc"/>
    <property type="match status" value="1"/>
</dbReference>
<dbReference type="EC" id="2.7.7.7" evidence="3 13"/>
<evidence type="ECO:0000256" key="9">
    <source>
        <dbReference type="ARBA" id="ARBA00022763"/>
    </source>
</evidence>
<dbReference type="PANTHER" id="PTHR32294">
    <property type="entry name" value="DNA POLYMERASE III SUBUNIT ALPHA"/>
    <property type="match status" value="1"/>
</dbReference>
<dbReference type="PATRIC" id="fig|1445510.3.peg.1917"/>
<name>A0A0C5VUB8_9GAMM</name>
<dbReference type="Gene3D" id="1.10.150.870">
    <property type="match status" value="1"/>
</dbReference>
<evidence type="ECO:0000256" key="2">
    <source>
        <dbReference type="ARBA" id="ARBA00007391"/>
    </source>
</evidence>
<reference evidence="15 16" key="1">
    <citation type="submission" date="2014-01" db="EMBL/GenBank/DDBJ databases">
        <title>Full genme sequencing of cellulolytic bacterium Gynuella sunshinyii YC6258T gen. nov., sp. nov.</title>
        <authorList>
            <person name="Khan H."/>
            <person name="Chung E.J."/>
            <person name="Chung Y.R."/>
        </authorList>
    </citation>
    <scope>NUCLEOTIDE SEQUENCE [LARGE SCALE GENOMIC DNA]</scope>
    <source>
        <strain evidence="15 16">YC6258</strain>
    </source>
</reference>
<evidence type="ECO:0000256" key="3">
    <source>
        <dbReference type="ARBA" id="ARBA00012417"/>
    </source>
</evidence>
<evidence type="ECO:0000256" key="11">
    <source>
        <dbReference type="ARBA" id="ARBA00023204"/>
    </source>
</evidence>
<dbReference type="InterPro" id="IPR023073">
    <property type="entry name" value="DnaE2"/>
</dbReference>
<proteinExistence type="inferred from homology"/>
<dbReference type="STRING" id="1445510.YC6258_01960"/>
<sequence>MDYAELHCLSNYSFLRSASHPEELVSRAYELGYRALALTDECSVAGVVKAWKTIKAGKYKDFQLIIGSEFTVQNQKIILLCPTHRAYSQLCHLITRTRRRAEKGSYHLYWRDLGKQLDECLCLWLPGQNDQDQATVEDLKAFFPERLWLLTENLLTNQSFEYADYCQQLADNHQLPCVCANHVLMHTPERKELHDALTAIYHNCSVMEALPHLLPNAENHLRSIRKIASIYPSTQINETINIARRCHFSLDSLCYRYPRDVVPGNYTAEQYLKILVEQGKKRRFPQGSDPKIDATISKELRLIHQKEYEHYFLTVYDIVRFARSQNILCQGRGSAANSVVCYCLGITEVDPRQATLLFERFISDNRDKHDPPDIDVDFEHERREEVIQYIYRRYGRKRAALAATVITYRRKSALRDIGKAMGININQLNQKIANYGWRYRKQNWIDEIISDGFGLSQAHIDLFKSLLKQILGFPRHLSQHVGGLVLTEGVVADLVPIENATMKDRTVIQWDKDDLEALGLMKIDILALGMLTAIRKTLDIINKVHNSSLSLQKIPREESDVYQMIQQADTIGIFQIESRAQMNMLPRLRPACYYDLVVQVAIVRPGPIHGDMVHPYLRRRTGLEPVEYPKQELIPILDRTLGVPIFQEQVIALAMVAANFTASEADELRRSMASWKKTGHISQLRDRLTTNMLANGYPMDFVERINRQIEGFGEYGFPESHAAGFALLAYISSWLKLRYPAEFCCALLNSLPMGFYSASQLIQDVRRHGVTVLPVDINDSQWDNSIEILSGRATLRLGFCRIKGLSEATMQNIVRLKPEQGYRSLKQLENIPGIKTTDLDALASANALSTLTGHRFQARWETSALKLQYQLLNDSFEDTQVTLPAPDDFQNLQEDYLSTGLTLNKHLLTLLREKNLIPKTPTASELLGIAKQAELAQQHQPFYNGKIRIPVLVIGLIVNRQMPKTNNGVTFVTLEDDTGNINVIVWLQLAQKYLKTLTTEQLVAVQGFLEKANDNDVVHVIAQQIIGYSELQGRLNIRSRDYH</sequence>
<organism evidence="15 16">
    <name type="scientific">Gynuella sunshinyii YC6258</name>
    <dbReference type="NCBI Taxonomy" id="1445510"/>
    <lineage>
        <taxon>Bacteria</taxon>
        <taxon>Pseudomonadati</taxon>
        <taxon>Pseudomonadota</taxon>
        <taxon>Gammaproteobacteria</taxon>
        <taxon>Oceanospirillales</taxon>
        <taxon>Saccharospirillaceae</taxon>
        <taxon>Gynuella</taxon>
    </lineage>
</organism>
<evidence type="ECO:0000256" key="4">
    <source>
        <dbReference type="ARBA" id="ARBA00017273"/>
    </source>
</evidence>
<dbReference type="NCBIfam" id="TIGR00594">
    <property type="entry name" value="polc"/>
    <property type="match status" value="1"/>
</dbReference>
<accession>A0A0C5VUB8</accession>
<keyword evidence="5 13" id="KW-0963">Cytoplasm</keyword>
<keyword evidence="10 13" id="KW-0239">DNA-directed DNA polymerase</keyword>
<keyword evidence="9 13" id="KW-0227">DNA damage</keyword>
<dbReference type="InterPro" id="IPR004365">
    <property type="entry name" value="NA-bd_OB_tRNA"/>
</dbReference>
<dbReference type="InterPro" id="IPR040982">
    <property type="entry name" value="DNA_pol3_finger"/>
</dbReference>
<dbReference type="Pfam" id="PF14579">
    <property type="entry name" value="HHH_6"/>
    <property type="match status" value="1"/>
</dbReference>
<dbReference type="GO" id="GO:0006281">
    <property type="term" value="P:DNA repair"/>
    <property type="evidence" value="ECO:0007669"/>
    <property type="project" value="UniProtKB-UniRule"/>
</dbReference>
<dbReference type="HAMAP" id="MF_01902">
    <property type="entry name" value="DNApol_error_prone"/>
    <property type="match status" value="1"/>
</dbReference>
<dbReference type="CDD" id="cd07434">
    <property type="entry name" value="PHP_PolIIIA_DnaE2"/>
    <property type="match status" value="1"/>
</dbReference>